<accession>A0A2N5SYK8</accession>
<dbReference type="AlphaFoldDB" id="A0A2N5SYK8"/>
<dbReference type="Proteomes" id="UP000235388">
    <property type="component" value="Unassembled WGS sequence"/>
</dbReference>
<comment type="caution">
    <text evidence="2">The sequence shown here is derived from an EMBL/GenBank/DDBJ whole genome shotgun (WGS) entry which is preliminary data.</text>
</comment>
<dbReference type="PANTHER" id="PTHR33246:SF51">
    <property type="entry name" value="MYB_SANT-LIKE DOMAIN-CONTAINING PROTEIN"/>
    <property type="match status" value="1"/>
</dbReference>
<dbReference type="STRING" id="200324.A0A2N5SYK8"/>
<proteinExistence type="predicted"/>
<feature type="region of interest" description="Disordered" evidence="1">
    <location>
        <begin position="279"/>
        <end position="298"/>
    </location>
</feature>
<sequence length="382" mass="41329">MSTSATNDQKGKSTDPPYVPLTKDQEVSTHPALKTGTIKQLKPPGPDSNYQDWSWVMEVHFENTDVWYVIAAAGDVVKAQPNWVRDNKAVVGAIVKTIHPANIRNVCHLKNDARALWAALKCAHQDSSTRGLMYWLQKLTSARMTGEDLETHLAEMAKSFDCLKALITPDAPLTPNDIYATCILTSLPSDWLLCVSSMTNKTRVDPSKLLDALRAEDLRRKTRSKDSSTLQSVTTAKTGQPDKTKPKANNSTPRHCTFCDIDGHDLNRCRNVAGIIANHKQSQSGGKKQPEVKSGPSIPVTKANRVLAVSLGNLQANDDEDSDFSGSLVEVTAGCPGSHSLRPINVFPGSSTPGYPSSASFQLAADGLHPRPRGHTSTALGG</sequence>
<evidence type="ECO:0000256" key="1">
    <source>
        <dbReference type="SAM" id="MobiDB-lite"/>
    </source>
</evidence>
<dbReference type="PANTHER" id="PTHR33246">
    <property type="entry name" value="CCHC-TYPE DOMAIN-CONTAINING PROTEIN"/>
    <property type="match status" value="1"/>
</dbReference>
<name>A0A2N5SYK8_9BASI</name>
<dbReference type="EMBL" id="PGCJ01000833">
    <property type="protein sequence ID" value="PLW18330.1"/>
    <property type="molecule type" value="Genomic_DNA"/>
</dbReference>
<dbReference type="OrthoDB" id="2506425at2759"/>
<gene>
    <name evidence="2" type="ORF">PCANC_14214</name>
</gene>
<evidence type="ECO:0000313" key="2">
    <source>
        <dbReference type="EMBL" id="PLW18330.1"/>
    </source>
</evidence>
<reference evidence="2 3" key="1">
    <citation type="submission" date="2017-11" db="EMBL/GenBank/DDBJ databases">
        <title>De novo assembly and phasing of dikaryotic genomes from two isolates of Puccinia coronata f. sp. avenae, the causal agent of oat crown rust.</title>
        <authorList>
            <person name="Miller M.E."/>
            <person name="Zhang Y."/>
            <person name="Omidvar V."/>
            <person name="Sperschneider J."/>
            <person name="Schwessinger B."/>
            <person name="Raley C."/>
            <person name="Palmer J.M."/>
            <person name="Garnica D."/>
            <person name="Upadhyaya N."/>
            <person name="Rathjen J."/>
            <person name="Taylor J.M."/>
            <person name="Park R.F."/>
            <person name="Dodds P.N."/>
            <person name="Hirsch C.D."/>
            <person name="Kianian S.F."/>
            <person name="Figueroa M."/>
        </authorList>
    </citation>
    <scope>NUCLEOTIDE SEQUENCE [LARGE SCALE GENOMIC DNA]</scope>
    <source>
        <strain evidence="2">12NC29</strain>
    </source>
</reference>
<keyword evidence="3" id="KW-1185">Reference proteome</keyword>
<feature type="compositionally biased region" description="Polar residues" evidence="1">
    <location>
        <begin position="227"/>
        <end position="238"/>
    </location>
</feature>
<feature type="region of interest" description="Disordered" evidence="1">
    <location>
        <begin position="220"/>
        <end position="254"/>
    </location>
</feature>
<feature type="region of interest" description="Disordered" evidence="1">
    <location>
        <begin position="355"/>
        <end position="382"/>
    </location>
</feature>
<feature type="region of interest" description="Disordered" evidence="1">
    <location>
        <begin position="1"/>
        <end position="29"/>
    </location>
</feature>
<dbReference type="Pfam" id="PF14223">
    <property type="entry name" value="Retrotran_gag_2"/>
    <property type="match status" value="1"/>
</dbReference>
<evidence type="ECO:0000313" key="3">
    <source>
        <dbReference type="Proteomes" id="UP000235388"/>
    </source>
</evidence>
<protein>
    <submittedName>
        <fullName evidence="2">Uncharacterized protein</fullName>
    </submittedName>
</protein>
<organism evidence="2 3">
    <name type="scientific">Puccinia coronata f. sp. avenae</name>
    <dbReference type="NCBI Taxonomy" id="200324"/>
    <lineage>
        <taxon>Eukaryota</taxon>
        <taxon>Fungi</taxon>
        <taxon>Dikarya</taxon>
        <taxon>Basidiomycota</taxon>
        <taxon>Pucciniomycotina</taxon>
        <taxon>Pucciniomycetes</taxon>
        <taxon>Pucciniales</taxon>
        <taxon>Pucciniaceae</taxon>
        <taxon>Puccinia</taxon>
    </lineage>
</organism>